<dbReference type="Gene3D" id="3.30.450.20">
    <property type="entry name" value="PAS domain"/>
    <property type="match status" value="1"/>
</dbReference>
<feature type="transmembrane region" description="Helical" evidence="1">
    <location>
        <begin position="313"/>
        <end position="339"/>
    </location>
</feature>
<name>A0A931CWG5_9BACT</name>
<keyword evidence="2" id="KW-0418">Kinase</keyword>
<sequence>MIRTSQMLQKQEWLAFLFHRHNAHLASFHTFSNYPRIWIISIIILAVTSLSPLVMATFINNRLIHKSVDSELVLQTDRVTSNAKRSMRFFLEERLNALRFVVNELPYYSLINNEHLTKILINLKLGFGGFTDLSIIDSDGSQVAYAGPFNLEGKNYKTQSWFKQSLERDNFISEVFTGYRDVPHIIIAVRSQNAYGRYFLLRATLDTQRLMDTLLSYKSNAHTDIFLINHTGLLQTPSTIHGKIFSSAPIDIPVFSDTTQVITLENDKENSYVVGYSYIATEAVSTPFILMVYKKKSEVMGTWLNLGKTFNWIIGFCCLVMMVIITLVSTFMVNQLFLADQSKAETMIKMEQSQQLACIGQLSAGIAHEINNPLSLINETTVYLKDLYHYKDT</sequence>
<evidence type="ECO:0000256" key="1">
    <source>
        <dbReference type="SAM" id="Phobius"/>
    </source>
</evidence>
<gene>
    <name evidence="2" type="ORF">H0S81_11930</name>
</gene>
<feature type="non-terminal residue" evidence="2">
    <location>
        <position position="393"/>
    </location>
</feature>
<protein>
    <submittedName>
        <fullName evidence="2">Two-component sensor histidine kinase</fullName>
    </submittedName>
</protein>
<accession>A0A931CWG5</accession>
<evidence type="ECO:0000313" key="2">
    <source>
        <dbReference type="EMBL" id="MBG0780622.1"/>
    </source>
</evidence>
<feature type="transmembrane region" description="Helical" evidence="1">
    <location>
        <begin position="273"/>
        <end position="293"/>
    </location>
</feature>
<dbReference type="GO" id="GO:0016301">
    <property type="term" value="F:kinase activity"/>
    <property type="evidence" value="ECO:0007669"/>
    <property type="project" value="UniProtKB-KW"/>
</dbReference>
<keyword evidence="1" id="KW-1133">Transmembrane helix</keyword>
<keyword evidence="1" id="KW-0812">Transmembrane</keyword>
<dbReference type="AlphaFoldDB" id="A0A931CWG5"/>
<feature type="transmembrane region" description="Helical" evidence="1">
    <location>
        <begin position="37"/>
        <end position="59"/>
    </location>
</feature>
<evidence type="ECO:0000313" key="3">
    <source>
        <dbReference type="Proteomes" id="UP000706172"/>
    </source>
</evidence>
<keyword evidence="1" id="KW-0472">Membrane</keyword>
<dbReference type="EMBL" id="JACCQK010000819">
    <property type="protein sequence ID" value="MBG0780622.1"/>
    <property type="molecule type" value="Genomic_DNA"/>
</dbReference>
<reference evidence="2" key="1">
    <citation type="submission" date="2020-07" db="EMBL/GenBank/DDBJ databases">
        <title>Severe corrosion of carbon steel in oil field produced water can be linked to methanogenic archaea containing a special type of NiFe hydrogenase.</title>
        <authorList>
            <person name="Lahme S."/>
            <person name="Mand J."/>
            <person name="Longwell J."/>
            <person name="Smith R."/>
            <person name="Enning D."/>
        </authorList>
    </citation>
    <scope>NUCLEOTIDE SEQUENCE</scope>
    <source>
        <strain evidence="2">MIC098Bin6</strain>
    </source>
</reference>
<organism evidence="2 3">
    <name type="scientific">Desulfotignum balticum</name>
    <dbReference type="NCBI Taxonomy" id="115781"/>
    <lineage>
        <taxon>Bacteria</taxon>
        <taxon>Pseudomonadati</taxon>
        <taxon>Thermodesulfobacteriota</taxon>
        <taxon>Desulfobacteria</taxon>
        <taxon>Desulfobacterales</taxon>
        <taxon>Desulfobacteraceae</taxon>
        <taxon>Desulfotignum</taxon>
    </lineage>
</organism>
<dbReference type="Gene3D" id="1.10.287.130">
    <property type="match status" value="1"/>
</dbReference>
<comment type="caution">
    <text evidence="2">The sequence shown here is derived from an EMBL/GenBank/DDBJ whole genome shotgun (WGS) entry which is preliminary data.</text>
</comment>
<keyword evidence="2" id="KW-0808">Transferase</keyword>
<proteinExistence type="predicted"/>
<dbReference type="Proteomes" id="UP000706172">
    <property type="component" value="Unassembled WGS sequence"/>
</dbReference>